<gene>
    <name evidence="2" type="ORF">VFPBJ_04032</name>
</gene>
<accession>A0A179GVC2</accession>
<reference evidence="2 3" key="1">
    <citation type="submission" date="2016-01" db="EMBL/GenBank/DDBJ databases">
        <title>Biosynthesis of antibiotic leucinostatins and their inhibition on Phytophthora in bio-control Purpureocillium lilacinum.</title>
        <authorList>
            <person name="Wang G."/>
            <person name="Liu Z."/>
            <person name="Lin R."/>
            <person name="Li E."/>
            <person name="Mao Z."/>
            <person name="Ling J."/>
            <person name="Yin W."/>
            <person name="Xie B."/>
        </authorList>
    </citation>
    <scope>NUCLEOTIDE SEQUENCE [LARGE SCALE GENOMIC DNA]</scope>
    <source>
        <strain evidence="2">PLBJ-1</strain>
    </source>
</reference>
<dbReference type="AlphaFoldDB" id="A0A179GVC2"/>
<evidence type="ECO:0000256" key="1">
    <source>
        <dbReference type="SAM" id="MobiDB-lite"/>
    </source>
</evidence>
<proteinExistence type="predicted"/>
<feature type="compositionally biased region" description="Pro residues" evidence="1">
    <location>
        <begin position="75"/>
        <end position="85"/>
    </location>
</feature>
<name>A0A179GVC2_PURLI</name>
<evidence type="ECO:0000313" key="3">
    <source>
        <dbReference type="Proteomes" id="UP000078240"/>
    </source>
</evidence>
<organism evidence="2 3">
    <name type="scientific">Purpureocillium lilacinum</name>
    <name type="common">Paecilomyces lilacinus</name>
    <dbReference type="NCBI Taxonomy" id="33203"/>
    <lineage>
        <taxon>Eukaryota</taxon>
        <taxon>Fungi</taxon>
        <taxon>Dikarya</taxon>
        <taxon>Ascomycota</taxon>
        <taxon>Pezizomycotina</taxon>
        <taxon>Sordariomycetes</taxon>
        <taxon>Hypocreomycetidae</taxon>
        <taxon>Hypocreales</taxon>
        <taxon>Ophiocordycipitaceae</taxon>
        <taxon>Purpureocillium</taxon>
    </lineage>
</organism>
<comment type="caution">
    <text evidence="2">The sequence shown here is derived from an EMBL/GenBank/DDBJ whole genome shotgun (WGS) entry which is preliminary data.</text>
</comment>
<dbReference type="EMBL" id="LSBH01000003">
    <property type="protein sequence ID" value="OAQ81448.1"/>
    <property type="molecule type" value="Genomic_DNA"/>
</dbReference>
<dbReference type="Proteomes" id="UP000078240">
    <property type="component" value="Unassembled WGS sequence"/>
</dbReference>
<sequence length="217" mass="22918">MARCHAMLHWGMRLVRQTARGGRVRPVGSAGFCPEWGKRGHAVTFTMHQISRTQGDSEWRPDSRRFVPLVGDPIGPGPLPRPKPAAGPGSRAMASLLPLPRLVAPAPCHARPGLAGPGRRLPTALGPLKSWVRGLRGRLASGRPAGGLVSWGGRTVRRPTQLPCICQDSSVISASPTATLVCKTSAASRLAFAVRLTPPDVCVSSDVRGARSIPVSS</sequence>
<protein>
    <submittedName>
        <fullName evidence="2">Uncharacterized protein</fullName>
    </submittedName>
</protein>
<evidence type="ECO:0000313" key="2">
    <source>
        <dbReference type="EMBL" id="OAQ81448.1"/>
    </source>
</evidence>
<feature type="region of interest" description="Disordered" evidence="1">
    <location>
        <begin position="71"/>
        <end position="90"/>
    </location>
</feature>